<dbReference type="InterPro" id="IPR050545">
    <property type="entry name" value="Mycobact_MmpL"/>
</dbReference>
<dbReference type="EMBL" id="UGRO01000002">
    <property type="protein sequence ID" value="SUA17575.1"/>
    <property type="molecule type" value="Genomic_DNA"/>
</dbReference>
<feature type="transmembrane region" description="Helical" evidence="1">
    <location>
        <begin position="331"/>
        <end position="351"/>
    </location>
</feature>
<feature type="transmembrane region" description="Helical" evidence="1">
    <location>
        <begin position="294"/>
        <end position="319"/>
    </location>
</feature>
<reference evidence="2 3" key="1">
    <citation type="submission" date="2018-06" db="EMBL/GenBank/DDBJ databases">
        <authorList>
            <consortium name="Pathogen Informatics"/>
            <person name="Doyle S."/>
        </authorList>
    </citation>
    <scope>NUCLEOTIDE SEQUENCE [LARGE SCALE GENOMIC DNA]</scope>
    <source>
        <strain evidence="2 3">NCTC10616</strain>
    </source>
</reference>
<evidence type="ECO:0000313" key="3">
    <source>
        <dbReference type="Proteomes" id="UP000254193"/>
    </source>
</evidence>
<organism evidence="2 3">
    <name type="scientific">Neisseria lactamica</name>
    <dbReference type="NCBI Taxonomy" id="486"/>
    <lineage>
        <taxon>Bacteria</taxon>
        <taxon>Pseudomonadati</taxon>
        <taxon>Pseudomonadota</taxon>
        <taxon>Betaproteobacteria</taxon>
        <taxon>Neisseriales</taxon>
        <taxon>Neisseriaceae</taxon>
        <taxon>Neisseria</taxon>
    </lineage>
</organism>
<dbReference type="Proteomes" id="UP000254193">
    <property type="component" value="Unassembled WGS sequence"/>
</dbReference>
<dbReference type="GO" id="GO:0005886">
    <property type="term" value="C:plasma membrane"/>
    <property type="evidence" value="ECO:0007669"/>
    <property type="project" value="TreeGrafter"/>
</dbReference>
<dbReference type="PANTHER" id="PTHR33406:SF13">
    <property type="entry name" value="MEMBRANE PROTEIN YDFJ"/>
    <property type="match status" value="1"/>
</dbReference>
<feature type="transmembrane region" description="Helical" evidence="1">
    <location>
        <begin position="655"/>
        <end position="673"/>
    </location>
</feature>
<feature type="transmembrane region" description="Helical" evidence="1">
    <location>
        <begin position="679"/>
        <end position="698"/>
    </location>
</feature>
<feature type="transmembrane region" description="Helical" evidence="1">
    <location>
        <begin position="244"/>
        <end position="261"/>
    </location>
</feature>
<keyword evidence="1" id="KW-1133">Transmembrane helix</keyword>
<dbReference type="Gene3D" id="1.20.1640.10">
    <property type="entry name" value="Multidrug efflux transporter AcrB transmembrane domain"/>
    <property type="match status" value="1"/>
</dbReference>
<accession>A0A378VKS4</accession>
<dbReference type="PANTHER" id="PTHR33406">
    <property type="entry name" value="MEMBRANE PROTEIN MJ1562-RELATED"/>
    <property type="match status" value="1"/>
</dbReference>
<keyword evidence="1" id="KW-0812">Transmembrane</keyword>
<feature type="transmembrane region" description="Helical" evidence="1">
    <location>
        <begin position="710"/>
        <end position="729"/>
    </location>
</feature>
<proteinExistence type="predicted"/>
<feature type="transmembrane region" description="Helical" evidence="1">
    <location>
        <begin position="412"/>
        <end position="429"/>
    </location>
</feature>
<dbReference type="AlphaFoldDB" id="A0A378VKS4"/>
<keyword evidence="3" id="KW-1185">Reference proteome</keyword>
<dbReference type="RefSeq" id="WP_013448573.1">
    <property type="nucleotide sequence ID" value="NZ_UGRO01000002.1"/>
</dbReference>
<name>A0A378VKS4_NEILA</name>
<dbReference type="PROSITE" id="PS51257">
    <property type="entry name" value="PROKAR_LIPOPROTEIN"/>
    <property type="match status" value="1"/>
</dbReference>
<evidence type="ECO:0000313" key="2">
    <source>
        <dbReference type="EMBL" id="SUA17575.1"/>
    </source>
</evidence>
<dbReference type="SUPFAM" id="SSF82866">
    <property type="entry name" value="Multidrug efflux transporter AcrB transmembrane domain"/>
    <property type="match status" value="2"/>
</dbReference>
<evidence type="ECO:0000256" key="1">
    <source>
        <dbReference type="SAM" id="Phobius"/>
    </source>
</evidence>
<protein>
    <submittedName>
        <fullName evidence="2">Predicted exporter</fullName>
    </submittedName>
</protein>
<feature type="transmembrane region" description="Helical" evidence="1">
    <location>
        <begin position="363"/>
        <end position="383"/>
    </location>
</feature>
<feature type="transmembrane region" description="Helical" evidence="1">
    <location>
        <begin position="735"/>
        <end position="758"/>
    </location>
</feature>
<sequence>MTRLIYTLLMSALAVFACYNITTRDWLQTDLTELLPQSSQDAVLQAAERAGDAQINSQIILLAGSPRPETAFQTASEIAGLWRQSGLFSEVNSQISPDLAQIRQDIGRISLAVLPEAQRRLLTEKPADYFHQRAEDAANPFAVSPLPLDEDWLGFGRFVAGKINPQTRLQWHPENGMLFNEDNGKTWVWIRAKLPDNALPQDALANLLQKTQTLASGRHAEILTGGGALFAAAAKADAEKESRIMGFAGITLTIALILWVFRSARTFWLLLPPAAGMLAGLAATLAVFGHIHALTLVIGTSLIGMLVDFPLHWLTPSVFSPWRAKPAMRQVLPAFAVSLLITVSGYALLWFTPLPVLQQTAVFSGFSLLGAFGATVCLLPPLFTRYQAKPVPFAALSAALGKRTRKQLPPSFTYPAAVFLMVFAAVGLWRSNWHDDIRQWVNMPPVLLSQIQKIGTLGGTDFSGQYLVAEAASEDALLLKNAELRRVLAPLIRQGKLKGIQSLDQFILPTAEQNRLKQYLRAIADKPGNYRALHELGIPEDTLKSALLQAADTPAITLSDGIALPLAQAWKPLYLGEAAPHRYASVIRLNGLTEPETVRKTAETIPGIKWADKRGRLNELFRHTRNQAAWLKLSSYLLAWLLLWRLFGARQGGKILAVPIAAAIGTVAVLGWLGIPVSLFAMFGLLLVSAIGIDYAVYALNAGHSTDARLGGMLLAALTTGISFVLLAFSGTPAVAAFGITVGIGVILNLWLAARLMYSVSDTQHPRR</sequence>
<gene>
    <name evidence="2" type="ORF">NCTC10616_01256</name>
</gene>
<feature type="transmembrane region" description="Helical" evidence="1">
    <location>
        <begin position="268"/>
        <end position="288"/>
    </location>
</feature>
<keyword evidence="1" id="KW-0472">Membrane</keyword>